<dbReference type="Gene3D" id="3.40.50.10810">
    <property type="entry name" value="Tandem AAA-ATPase domain"/>
    <property type="match status" value="1"/>
</dbReference>
<keyword evidence="1" id="KW-0547">Nucleotide-binding</keyword>
<dbReference type="GO" id="GO:0006281">
    <property type="term" value="P:DNA repair"/>
    <property type="evidence" value="ECO:0007669"/>
    <property type="project" value="TreeGrafter"/>
</dbReference>
<feature type="compositionally biased region" description="Basic residues" evidence="4">
    <location>
        <begin position="840"/>
        <end position="849"/>
    </location>
</feature>
<dbReference type="InterPro" id="IPR000330">
    <property type="entry name" value="SNF2_N"/>
</dbReference>
<dbReference type="Proteomes" id="UP000799324">
    <property type="component" value="Unassembled WGS sequence"/>
</dbReference>
<feature type="compositionally biased region" description="Basic and acidic residues" evidence="4">
    <location>
        <begin position="735"/>
        <end position="746"/>
    </location>
</feature>
<organism evidence="7 8">
    <name type="scientific">Lophiostoma macrostomum CBS 122681</name>
    <dbReference type="NCBI Taxonomy" id="1314788"/>
    <lineage>
        <taxon>Eukaryota</taxon>
        <taxon>Fungi</taxon>
        <taxon>Dikarya</taxon>
        <taxon>Ascomycota</taxon>
        <taxon>Pezizomycotina</taxon>
        <taxon>Dothideomycetes</taxon>
        <taxon>Pleosporomycetidae</taxon>
        <taxon>Pleosporales</taxon>
        <taxon>Lophiostomataceae</taxon>
        <taxon>Lophiostoma</taxon>
    </lineage>
</organism>
<feature type="region of interest" description="Disordered" evidence="4">
    <location>
        <begin position="223"/>
        <end position="283"/>
    </location>
</feature>
<dbReference type="PANTHER" id="PTHR45626">
    <property type="entry name" value="TRANSCRIPTION TERMINATION FACTOR 2-RELATED"/>
    <property type="match status" value="1"/>
</dbReference>
<keyword evidence="3" id="KW-0067">ATP-binding</keyword>
<dbReference type="PROSITE" id="PS51192">
    <property type="entry name" value="HELICASE_ATP_BIND_1"/>
    <property type="match status" value="1"/>
</dbReference>
<dbReference type="Pfam" id="PF00271">
    <property type="entry name" value="Helicase_C"/>
    <property type="match status" value="1"/>
</dbReference>
<evidence type="ECO:0000259" key="6">
    <source>
        <dbReference type="PROSITE" id="PS51194"/>
    </source>
</evidence>
<dbReference type="Pfam" id="PF00176">
    <property type="entry name" value="SNF2-rel_dom"/>
    <property type="match status" value="1"/>
</dbReference>
<evidence type="ECO:0000256" key="4">
    <source>
        <dbReference type="SAM" id="MobiDB-lite"/>
    </source>
</evidence>
<dbReference type="PROSITE" id="PS51194">
    <property type="entry name" value="HELICASE_CTER"/>
    <property type="match status" value="1"/>
</dbReference>
<gene>
    <name evidence="7" type="ORF">K491DRAFT_776824</name>
</gene>
<dbReference type="SMART" id="SM00487">
    <property type="entry name" value="DEXDc"/>
    <property type="match status" value="1"/>
</dbReference>
<dbReference type="CDD" id="cd18008">
    <property type="entry name" value="DEXDc_SHPRH-like"/>
    <property type="match status" value="1"/>
</dbReference>
<protein>
    <recommendedName>
        <fullName evidence="9">SNF2 family helicase/ATPase-like protein</fullName>
    </recommendedName>
</protein>
<evidence type="ECO:0000256" key="1">
    <source>
        <dbReference type="ARBA" id="ARBA00022741"/>
    </source>
</evidence>
<evidence type="ECO:0000313" key="8">
    <source>
        <dbReference type="Proteomes" id="UP000799324"/>
    </source>
</evidence>
<feature type="domain" description="Helicase C-terminal" evidence="6">
    <location>
        <begin position="897"/>
        <end position="1058"/>
    </location>
</feature>
<evidence type="ECO:0000259" key="5">
    <source>
        <dbReference type="PROSITE" id="PS51192"/>
    </source>
</evidence>
<name>A0A6A6TG20_9PLEO</name>
<feature type="region of interest" description="Disordered" evidence="4">
    <location>
        <begin position="1"/>
        <end position="130"/>
    </location>
</feature>
<feature type="compositionally biased region" description="Polar residues" evidence="4">
    <location>
        <begin position="153"/>
        <end position="166"/>
    </location>
</feature>
<dbReference type="InterPro" id="IPR050628">
    <property type="entry name" value="SNF2_RAD54_helicase_TF"/>
</dbReference>
<feature type="compositionally biased region" description="Acidic residues" evidence="4">
    <location>
        <begin position="759"/>
        <end position="768"/>
    </location>
</feature>
<dbReference type="InterPro" id="IPR014001">
    <property type="entry name" value="Helicase_ATP-bd"/>
</dbReference>
<feature type="region of interest" description="Disordered" evidence="4">
    <location>
        <begin position="153"/>
        <end position="204"/>
    </location>
</feature>
<feature type="compositionally biased region" description="Basic residues" evidence="4">
    <location>
        <begin position="710"/>
        <end position="734"/>
    </location>
</feature>
<dbReference type="InterPro" id="IPR038718">
    <property type="entry name" value="SNF2-like_sf"/>
</dbReference>
<proteinExistence type="predicted"/>
<dbReference type="AlphaFoldDB" id="A0A6A6TG20"/>
<dbReference type="OrthoDB" id="423559at2759"/>
<feature type="region of interest" description="Disordered" evidence="4">
    <location>
        <begin position="626"/>
        <end position="661"/>
    </location>
</feature>
<feature type="region of interest" description="Disordered" evidence="4">
    <location>
        <begin position="709"/>
        <end position="890"/>
    </location>
</feature>
<dbReference type="GO" id="GO:0016787">
    <property type="term" value="F:hydrolase activity"/>
    <property type="evidence" value="ECO:0007669"/>
    <property type="project" value="UniProtKB-KW"/>
</dbReference>
<dbReference type="CDD" id="cd18793">
    <property type="entry name" value="SF2_C_SNF"/>
    <property type="match status" value="1"/>
</dbReference>
<feature type="compositionally biased region" description="Low complexity" evidence="4">
    <location>
        <begin position="119"/>
        <end position="130"/>
    </location>
</feature>
<dbReference type="SUPFAM" id="SSF52540">
    <property type="entry name" value="P-loop containing nucleoside triphosphate hydrolases"/>
    <property type="match status" value="2"/>
</dbReference>
<keyword evidence="2" id="KW-0378">Hydrolase</keyword>
<dbReference type="InterPro" id="IPR027417">
    <property type="entry name" value="P-loop_NTPase"/>
</dbReference>
<feature type="domain" description="Helicase ATP-binding" evidence="5">
    <location>
        <begin position="311"/>
        <end position="499"/>
    </location>
</feature>
<evidence type="ECO:0000313" key="7">
    <source>
        <dbReference type="EMBL" id="KAF2657918.1"/>
    </source>
</evidence>
<dbReference type="InterPro" id="IPR001650">
    <property type="entry name" value="Helicase_C-like"/>
</dbReference>
<dbReference type="GO" id="GO:0005524">
    <property type="term" value="F:ATP binding"/>
    <property type="evidence" value="ECO:0007669"/>
    <property type="project" value="UniProtKB-KW"/>
</dbReference>
<evidence type="ECO:0000256" key="3">
    <source>
        <dbReference type="ARBA" id="ARBA00022840"/>
    </source>
</evidence>
<evidence type="ECO:0000256" key="2">
    <source>
        <dbReference type="ARBA" id="ARBA00022801"/>
    </source>
</evidence>
<dbReference type="SMART" id="SM00490">
    <property type="entry name" value="HELICc"/>
    <property type="match status" value="1"/>
</dbReference>
<feature type="compositionally biased region" description="Basic residues" evidence="4">
    <location>
        <begin position="233"/>
        <end position="242"/>
    </location>
</feature>
<sequence>MVREREPQGQPSRSDPPLPRALQDLTNTSPEFGKTSPLKNPLRKDPRNDQYSHLFNVPKPGQPRPEHHRDQQRAPPPHPFKSNPPQTGARPGTASSTASDLQEIPAAQFQPRNPYQGVPIARPAAPYAPTIPAAPRPIFSSLGASNGFQPVNTGFNPLNPHGSRQTVIVPDPAMRRPARDEDDDDFDPDAAIREEGNRFGAPDPYMYVDSGAAQENIKALLEGALDDDDKIPRTRGRKKKRQQQSAGEEAANSLAARLDSLKVKEDEEKLEDDEEDEEDDGTVDGMKVKLLPHQVDGVSWMIEMETGAHMKARRVLPKGGILADDMGLGKTIQSIAVILSNPRPDKDAEPENKKNKILPVVGRGTLIVAPLALIKQWEAEINTKVTKSHSLKVLVHHGPNRTKSAEKLKGYDVVITTYQVLASEHASCGDGPDGLKKGCFSVHWYRIILDEAHTIKNRNAKMTKACYDVRSHYRWCLTGTPMQNNLDELQSLIKFLRIKPYCELHSWKESIMNPMKNGCGNLAMRRLQVFLKTFMKRRTKDVLKKDGALKFGGKAKDGEDKGGFQIVARNVETVIGSFTTKEREFYDRLSNRAESRLAEMMGGAKTDYIGALVLLLRLRQACNHPNLTKSNVKDDKDALTTDSRKNAQSGTQTPRKSKEADADDLADLLGGLSVQTKRCDLCQTALTRDNAASGAIRCNECEDDLNASQKKAKKSKKHRKHKHRDHKHNKSRKQRNAETDEEDKPKTAKPSRQRRVIVDSDEEDEDGGEWLVPEDQRQSSGLGKAGGTDDEDADGGGDTLGSVDSDSFATDDEGTPSKKKGGMDSFIVHDTDSEDDAPVVRKRLQKKKVISLSSDNDSDSVSESEDDESGSEAESEESETGESDIEYNASDLTPSTKIRQLLSILEKETPDHKVIVFSQFTSMLDLIEPFLRRERYNFTRYDGSMRNDLREASLHKLRSDKRTRVLLCSLKCGSLGLNLTAASRVVIMEPFWNPFVEEQAIDRVHRLNQTVDVTVYRLSIHNSVEERILELQEAKRKLAAAALEGGKAMGKLSMQDMLALFKRDAEYDTRNVDDGSEQSIFAKTRVLEGGTAGESTDVYGKERRKAGSLGLRKVEDSVWGRR</sequence>
<accession>A0A6A6TG20</accession>
<dbReference type="GO" id="GO:0005634">
    <property type="term" value="C:nucleus"/>
    <property type="evidence" value="ECO:0007669"/>
    <property type="project" value="TreeGrafter"/>
</dbReference>
<feature type="compositionally biased region" description="Acidic residues" evidence="4">
    <location>
        <begin position="856"/>
        <end position="885"/>
    </location>
</feature>
<dbReference type="FunFam" id="3.40.50.10810:FF:000053">
    <property type="entry name" value="SNF2 family helicase/ATPase, putative"/>
    <property type="match status" value="1"/>
</dbReference>
<evidence type="ECO:0008006" key="9">
    <source>
        <dbReference type="Google" id="ProtNLM"/>
    </source>
</evidence>
<reference evidence="7" key="1">
    <citation type="journal article" date="2020" name="Stud. Mycol.">
        <title>101 Dothideomycetes genomes: a test case for predicting lifestyles and emergence of pathogens.</title>
        <authorList>
            <person name="Haridas S."/>
            <person name="Albert R."/>
            <person name="Binder M."/>
            <person name="Bloem J."/>
            <person name="Labutti K."/>
            <person name="Salamov A."/>
            <person name="Andreopoulos B."/>
            <person name="Baker S."/>
            <person name="Barry K."/>
            <person name="Bills G."/>
            <person name="Bluhm B."/>
            <person name="Cannon C."/>
            <person name="Castanera R."/>
            <person name="Culley D."/>
            <person name="Daum C."/>
            <person name="Ezra D."/>
            <person name="Gonzalez J."/>
            <person name="Henrissat B."/>
            <person name="Kuo A."/>
            <person name="Liang C."/>
            <person name="Lipzen A."/>
            <person name="Lutzoni F."/>
            <person name="Magnuson J."/>
            <person name="Mondo S."/>
            <person name="Nolan M."/>
            <person name="Ohm R."/>
            <person name="Pangilinan J."/>
            <person name="Park H.-J."/>
            <person name="Ramirez L."/>
            <person name="Alfaro M."/>
            <person name="Sun H."/>
            <person name="Tritt A."/>
            <person name="Yoshinaga Y."/>
            <person name="Zwiers L.-H."/>
            <person name="Turgeon B."/>
            <person name="Goodwin S."/>
            <person name="Spatafora J."/>
            <person name="Crous P."/>
            <person name="Grigoriev I."/>
        </authorList>
    </citation>
    <scope>NUCLEOTIDE SEQUENCE</scope>
    <source>
        <strain evidence="7">CBS 122681</strain>
    </source>
</reference>
<feature type="compositionally biased region" description="Basic and acidic residues" evidence="4">
    <location>
        <begin position="631"/>
        <end position="645"/>
    </location>
</feature>
<dbReference type="EMBL" id="MU004320">
    <property type="protein sequence ID" value="KAF2657918.1"/>
    <property type="molecule type" value="Genomic_DNA"/>
</dbReference>
<dbReference type="Gene3D" id="3.40.50.300">
    <property type="entry name" value="P-loop containing nucleotide triphosphate hydrolases"/>
    <property type="match status" value="1"/>
</dbReference>
<dbReference type="PANTHER" id="PTHR45626:SF14">
    <property type="entry name" value="ATP-DEPENDENT DNA HELICASE (EUROFUNG)"/>
    <property type="match status" value="1"/>
</dbReference>
<dbReference type="InterPro" id="IPR049730">
    <property type="entry name" value="SNF2/RAD54-like_C"/>
</dbReference>
<keyword evidence="8" id="KW-1185">Reference proteome</keyword>
<dbReference type="GO" id="GO:0008094">
    <property type="term" value="F:ATP-dependent activity, acting on DNA"/>
    <property type="evidence" value="ECO:0007669"/>
    <property type="project" value="TreeGrafter"/>
</dbReference>
<feature type="compositionally biased region" description="Acidic residues" evidence="4">
    <location>
        <begin position="268"/>
        <end position="282"/>
    </location>
</feature>